<proteinExistence type="inferred from homology"/>
<comment type="similarity">
    <text evidence="1 6">Belongs to the glycosyl hydrolase 43 family.</text>
</comment>
<dbReference type="SUPFAM" id="SSF75005">
    <property type="entry name" value="Arabinanase/levansucrase/invertase"/>
    <property type="match status" value="1"/>
</dbReference>
<sequence length="376" mass="41419">MMLPATFPVCSILLLSWLQSQATAAPYGGGQNTTFMNPILPGFYPDPSCIFVPELDDTFFCASSSFNAFPGIPIHASKDLRNWKLVSNALNRREQLPDLAITNGSTSGLWAPALRYHEGIFYVLTTLVHDKNPQEDPLRWENIIFKTADLYDPSAWTEAVHFDFVGYDPSPFWHEDGKVYVTGGHAWQVSPGIHQTTIDLDTGELGGPFVRIWNGTGGLAPEGPHIYHKDGWYYLMVAEGGTDVNHMETIARSKNVDGPFEPNPNNPIVTNANTSAYFQTVGHADLFQDAAGNWWGVALSTRSGPEYHTYPMGRETVLAPVSWKEGEWPVWANISGAMNGWSMPPTTLDLPGDGYAIQGARFCRDGPFLAGTTTQC</sequence>
<protein>
    <submittedName>
        <fullName evidence="8">Glycosyl hydrolase</fullName>
    </submittedName>
</protein>
<keyword evidence="9" id="KW-1185">Reference proteome</keyword>
<evidence type="ECO:0000313" key="9">
    <source>
        <dbReference type="Proteomes" id="UP000799766"/>
    </source>
</evidence>
<keyword evidence="2 6" id="KW-0378">Hydrolase</keyword>
<keyword evidence="7" id="KW-0732">Signal</keyword>
<feature type="active site" description="Proton donor" evidence="4">
    <location>
        <position position="222"/>
    </location>
</feature>
<evidence type="ECO:0000256" key="1">
    <source>
        <dbReference type="ARBA" id="ARBA00009865"/>
    </source>
</evidence>
<name>A0A6A6NXK3_9PEZI</name>
<dbReference type="EMBL" id="MU001685">
    <property type="protein sequence ID" value="KAF2455993.1"/>
    <property type="molecule type" value="Genomic_DNA"/>
</dbReference>
<dbReference type="InterPro" id="IPR051795">
    <property type="entry name" value="Glycosyl_Hydrlase_43"/>
</dbReference>
<feature type="signal peptide" evidence="7">
    <location>
        <begin position="1"/>
        <end position="24"/>
    </location>
</feature>
<reference evidence="8" key="1">
    <citation type="journal article" date="2020" name="Stud. Mycol.">
        <title>101 Dothideomycetes genomes: a test case for predicting lifestyles and emergence of pathogens.</title>
        <authorList>
            <person name="Haridas S."/>
            <person name="Albert R."/>
            <person name="Binder M."/>
            <person name="Bloem J."/>
            <person name="Labutti K."/>
            <person name="Salamov A."/>
            <person name="Andreopoulos B."/>
            <person name="Baker S."/>
            <person name="Barry K."/>
            <person name="Bills G."/>
            <person name="Bluhm B."/>
            <person name="Cannon C."/>
            <person name="Castanera R."/>
            <person name="Culley D."/>
            <person name="Daum C."/>
            <person name="Ezra D."/>
            <person name="Gonzalez J."/>
            <person name="Henrissat B."/>
            <person name="Kuo A."/>
            <person name="Liang C."/>
            <person name="Lipzen A."/>
            <person name="Lutzoni F."/>
            <person name="Magnuson J."/>
            <person name="Mondo S."/>
            <person name="Nolan M."/>
            <person name="Ohm R."/>
            <person name="Pangilinan J."/>
            <person name="Park H.-J."/>
            <person name="Ramirez L."/>
            <person name="Alfaro M."/>
            <person name="Sun H."/>
            <person name="Tritt A."/>
            <person name="Yoshinaga Y."/>
            <person name="Zwiers L.-H."/>
            <person name="Turgeon B."/>
            <person name="Goodwin S."/>
            <person name="Spatafora J."/>
            <person name="Crous P."/>
            <person name="Grigoriev I."/>
        </authorList>
    </citation>
    <scope>NUCLEOTIDE SEQUENCE</scope>
    <source>
        <strain evidence="8">ATCC 16933</strain>
    </source>
</reference>
<dbReference type="Gene3D" id="2.115.10.20">
    <property type="entry name" value="Glycosyl hydrolase domain, family 43"/>
    <property type="match status" value="1"/>
</dbReference>
<dbReference type="GO" id="GO:0005975">
    <property type="term" value="P:carbohydrate metabolic process"/>
    <property type="evidence" value="ECO:0007669"/>
    <property type="project" value="InterPro"/>
</dbReference>
<dbReference type="PANTHER" id="PTHR42812">
    <property type="entry name" value="BETA-XYLOSIDASE"/>
    <property type="match status" value="1"/>
</dbReference>
<evidence type="ECO:0000256" key="4">
    <source>
        <dbReference type="PIRSR" id="PIRSR606710-1"/>
    </source>
</evidence>
<dbReference type="GO" id="GO:0004553">
    <property type="term" value="F:hydrolase activity, hydrolyzing O-glycosyl compounds"/>
    <property type="evidence" value="ECO:0007669"/>
    <property type="project" value="InterPro"/>
</dbReference>
<evidence type="ECO:0000256" key="5">
    <source>
        <dbReference type="PIRSR" id="PIRSR606710-2"/>
    </source>
</evidence>
<keyword evidence="3 6" id="KW-0326">Glycosidase</keyword>
<feature type="site" description="Important for catalytic activity, responsible for pKa modulation of the active site Glu and correct orientation of both the proton donor and substrate" evidence="5">
    <location>
        <position position="168"/>
    </location>
</feature>
<feature type="chain" id="PRO_5025386261" evidence="7">
    <location>
        <begin position="25"/>
        <end position="376"/>
    </location>
</feature>
<evidence type="ECO:0000256" key="6">
    <source>
        <dbReference type="RuleBase" id="RU361187"/>
    </source>
</evidence>
<dbReference type="Pfam" id="PF04616">
    <property type="entry name" value="Glyco_hydro_43"/>
    <property type="match status" value="1"/>
</dbReference>
<dbReference type="Proteomes" id="UP000799766">
    <property type="component" value="Unassembled WGS sequence"/>
</dbReference>
<dbReference type="AlphaFoldDB" id="A0A6A6NXK3"/>
<feature type="active site" description="Proton acceptor" evidence="4">
    <location>
        <position position="46"/>
    </location>
</feature>
<accession>A0A6A6NXK3</accession>
<dbReference type="PANTHER" id="PTHR42812:SF17">
    <property type="entry name" value="BETA-XYLOSIDASE C-TERMINAL CONCANAVALIN A-LIKE DOMAIN-CONTAINING PROTEIN-RELATED"/>
    <property type="match status" value="1"/>
</dbReference>
<evidence type="ECO:0000256" key="2">
    <source>
        <dbReference type="ARBA" id="ARBA00022801"/>
    </source>
</evidence>
<dbReference type="InterPro" id="IPR006710">
    <property type="entry name" value="Glyco_hydro_43"/>
</dbReference>
<gene>
    <name evidence="8" type="ORF">BDY21DRAFT_349312</name>
</gene>
<dbReference type="InterPro" id="IPR023296">
    <property type="entry name" value="Glyco_hydro_beta-prop_sf"/>
</dbReference>
<evidence type="ECO:0000256" key="7">
    <source>
        <dbReference type="SAM" id="SignalP"/>
    </source>
</evidence>
<evidence type="ECO:0000256" key="3">
    <source>
        <dbReference type="ARBA" id="ARBA00023295"/>
    </source>
</evidence>
<dbReference type="CDD" id="cd18833">
    <property type="entry name" value="GH43_PcXyl-like"/>
    <property type="match status" value="1"/>
</dbReference>
<organism evidence="8 9">
    <name type="scientific">Lineolata rhizophorae</name>
    <dbReference type="NCBI Taxonomy" id="578093"/>
    <lineage>
        <taxon>Eukaryota</taxon>
        <taxon>Fungi</taxon>
        <taxon>Dikarya</taxon>
        <taxon>Ascomycota</taxon>
        <taxon>Pezizomycotina</taxon>
        <taxon>Dothideomycetes</taxon>
        <taxon>Dothideomycetes incertae sedis</taxon>
        <taxon>Lineolatales</taxon>
        <taxon>Lineolataceae</taxon>
        <taxon>Lineolata</taxon>
    </lineage>
</organism>
<evidence type="ECO:0000313" key="8">
    <source>
        <dbReference type="EMBL" id="KAF2455993.1"/>
    </source>
</evidence>
<dbReference type="OrthoDB" id="408373at2759"/>